<dbReference type="EMBL" id="BDHI01000008">
    <property type="protein sequence ID" value="GCB21375.1"/>
    <property type="molecule type" value="Genomic_DNA"/>
</dbReference>
<dbReference type="Proteomes" id="UP000286921">
    <property type="component" value="Unassembled WGS sequence"/>
</dbReference>
<name>A0A401KQ52_ASPAW</name>
<dbReference type="AlphaFoldDB" id="A0A401KQ52"/>
<protein>
    <submittedName>
        <fullName evidence="1">Uncharacterized protein</fullName>
    </submittedName>
</protein>
<comment type="caution">
    <text evidence="1">The sequence shown here is derived from an EMBL/GenBank/DDBJ whole genome shotgun (WGS) entry which is preliminary data.</text>
</comment>
<reference evidence="1 2" key="1">
    <citation type="submission" date="2016-09" db="EMBL/GenBank/DDBJ databases">
        <title>Aspergillus awamori IFM 58123T.</title>
        <authorList>
            <person name="Kusuya Y."/>
            <person name="Shimizu M."/>
            <person name="Takahashi H."/>
            <person name="Yaguchi T."/>
        </authorList>
    </citation>
    <scope>NUCLEOTIDE SEQUENCE [LARGE SCALE GENOMIC DNA]</scope>
    <source>
        <strain evidence="1 2">IFM 58123</strain>
    </source>
</reference>
<proteinExistence type="predicted"/>
<sequence>MEADIPRGLLDMWAYILRTAAARRRVLHFAFRASNQDQSIEHLSTEIAVLQADIEELIAALPQRFHFHTDNEFFITTDSALSSPPPTTNALRHNLFISLGRAALLIFSRDSTRKDCVVQARSSRIAHALAISGIIKEGLERHIIFDPHIGIQSYVALESTIDLSGPLSKNPAKNHFDSSSF</sequence>
<keyword evidence="2" id="KW-1185">Reference proteome</keyword>
<accession>A0A401KQ52</accession>
<gene>
    <name evidence="1" type="ORF">AAWM_04260</name>
</gene>
<evidence type="ECO:0000313" key="1">
    <source>
        <dbReference type="EMBL" id="GCB21375.1"/>
    </source>
</evidence>
<dbReference type="STRING" id="105351.A0A401KQ52"/>
<organism evidence="1 2">
    <name type="scientific">Aspergillus awamori</name>
    <name type="common">Black koji mold</name>
    <dbReference type="NCBI Taxonomy" id="105351"/>
    <lineage>
        <taxon>Eukaryota</taxon>
        <taxon>Fungi</taxon>
        <taxon>Dikarya</taxon>
        <taxon>Ascomycota</taxon>
        <taxon>Pezizomycotina</taxon>
        <taxon>Eurotiomycetes</taxon>
        <taxon>Eurotiomycetidae</taxon>
        <taxon>Eurotiales</taxon>
        <taxon>Aspergillaceae</taxon>
        <taxon>Aspergillus</taxon>
    </lineage>
</organism>
<evidence type="ECO:0000313" key="2">
    <source>
        <dbReference type="Proteomes" id="UP000286921"/>
    </source>
</evidence>